<dbReference type="InterPro" id="IPR029058">
    <property type="entry name" value="AB_hydrolase_fold"/>
</dbReference>
<evidence type="ECO:0000313" key="3">
    <source>
        <dbReference type="Proteomes" id="UP001595868"/>
    </source>
</evidence>
<dbReference type="PANTHER" id="PTHR13136">
    <property type="entry name" value="TESTIS DEVELOPMENT PROTEIN PRTD"/>
    <property type="match status" value="1"/>
</dbReference>
<dbReference type="InterPro" id="IPR026555">
    <property type="entry name" value="NSL3/Tex30"/>
</dbReference>
<accession>A0ABV8KLG2</accession>
<dbReference type="SUPFAM" id="SSF53474">
    <property type="entry name" value="alpha/beta-Hydrolases"/>
    <property type="match status" value="1"/>
</dbReference>
<reference evidence="3" key="1">
    <citation type="journal article" date="2019" name="Int. J. Syst. Evol. Microbiol.">
        <title>The Global Catalogue of Microorganisms (GCM) 10K type strain sequencing project: providing services to taxonomists for standard genome sequencing and annotation.</title>
        <authorList>
            <consortium name="The Broad Institute Genomics Platform"/>
            <consortium name="The Broad Institute Genome Sequencing Center for Infectious Disease"/>
            <person name="Wu L."/>
            <person name="Ma J."/>
        </authorList>
    </citation>
    <scope>NUCLEOTIDE SEQUENCE [LARGE SCALE GENOMIC DNA]</scope>
    <source>
        <strain evidence="3">2902at01</strain>
    </source>
</reference>
<sequence length="204" mass="20964">MRSGERRVRTPRGPARLSVDVPAGRPVSLLVLGHGAGGDVDAPDLVAVRDAVLAARVLVCRVTQPYRLAGRRAPAPAGQLDEAWSVAVGALRAELPDPPLVVGGRSSGARVACRTAATVGAAGIVALAFPVHPPGRPERSRIGELDTGLPTLAVSGDRDPFGVPPAGPDRRVEVLPGQRHDLRGDPAAVADAVLGWLRAAGWAA</sequence>
<gene>
    <name evidence="2" type="ORF">ACFOX0_13530</name>
</gene>
<dbReference type="Proteomes" id="UP001595868">
    <property type="component" value="Unassembled WGS sequence"/>
</dbReference>
<proteinExistence type="predicted"/>
<dbReference type="PANTHER" id="PTHR13136:SF11">
    <property type="entry name" value="TESTIS-EXPRESSED PROTEIN 30"/>
    <property type="match status" value="1"/>
</dbReference>
<dbReference type="EMBL" id="JBHSBN010000007">
    <property type="protein sequence ID" value="MFC4106943.1"/>
    <property type="molecule type" value="Genomic_DNA"/>
</dbReference>
<dbReference type="Gene3D" id="3.40.50.1820">
    <property type="entry name" value="alpha/beta hydrolase"/>
    <property type="match status" value="1"/>
</dbReference>
<dbReference type="InterPro" id="IPR046879">
    <property type="entry name" value="KANL3/Tex30_Abhydrolase"/>
</dbReference>
<organism evidence="2 3">
    <name type="scientific">Micromonospora zhanjiangensis</name>
    <dbReference type="NCBI Taxonomy" id="1522057"/>
    <lineage>
        <taxon>Bacteria</taxon>
        <taxon>Bacillati</taxon>
        <taxon>Actinomycetota</taxon>
        <taxon>Actinomycetes</taxon>
        <taxon>Micromonosporales</taxon>
        <taxon>Micromonosporaceae</taxon>
        <taxon>Micromonospora</taxon>
    </lineage>
</organism>
<protein>
    <submittedName>
        <fullName evidence="2">Alpha/beta family hydrolase</fullName>
    </submittedName>
</protein>
<dbReference type="GO" id="GO:0016787">
    <property type="term" value="F:hydrolase activity"/>
    <property type="evidence" value="ECO:0007669"/>
    <property type="project" value="UniProtKB-KW"/>
</dbReference>
<comment type="caution">
    <text evidence="2">The sequence shown here is derived from an EMBL/GenBank/DDBJ whole genome shotgun (WGS) entry which is preliminary data.</text>
</comment>
<feature type="domain" description="KANL3/Tex30 alpha/beta hydrolase-like" evidence="1">
    <location>
        <begin position="29"/>
        <end position="163"/>
    </location>
</feature>
<keyword evidence="3" id="KW-1185">Reference proteome</keyword>
<evidence type="ECO:0000313" key="2">
    <source>
        <dbReference type="EMBL" id="MFC4106943.1"/>
    </source>
</evidence>
<name>A0ABV8KLG2_9ACTN</name>
<dbReference type="Pfam" id="PF20408">
    <property type="entry name" value="Abhydrolase_11"/>
    <property type="match status" value="1"/>
</dbReference>
<keyword evidence="2" id="KW-0378">Hydrolase</keyword>
<dbReference type="RefSeq" id="WP_377545323.1">
    <property type="nucleotide sequence ID" value="NZ_JBHSBN010000007.1"/>
</dbReference>
<evidence type="ECO:0000259" key="1">
    <source>
        <dbReference type="Pfam" id="PF20408"/>
    </source>
</evidence>